<dbReference type="InterPro" id="IPR046357">
    <property type="entry name" value="PPIase_dom_sf"/>
</dbReference>
<protein>
    <submittedName>
        <fullName evidence="3">Peptidyl-prolyl cis-trans isomerase</fullName>
    </submittedName>
</protein>
<dbReference type="SUPFAM" id="SSF54534">
    <property type="entry name" value="FKBP-like"/>
    <property type="match status" value="1"/>
</dbReference>
<feature type="compositionally biased region" description="Low complexity" evidence="1">
    <location>
        <begin position="351"/>
        <end position="368"/>
    </location>
</feature>
<dbReference type="PROSITE" id="PS51257">
    <property type="entry name" value="PROKAR_LIPOPROTEIN"/>
    <property type="match status" value="1"/>
</dbReference>
<organism evidence="3 4">
    <name type="scientific">Lachnotalea glycerini</name>
    <dbReference type="NCBI Taxonomy" id="1763509"/>
    <lineage>
        <taxon>Bacteria</taxon>
        <taxon>Bacillati</taxon>
        <taxon>Bacillota</taxon>
        <taxon>Clostridia</taxon>
        <taxon>Lachnospirales</taxon>
        <taxon>Lachnospiraceae</taxon>
        <taxon>Lachnotalea</taxon>
    </lineage>
</organism>
<evidence type="ECO:0000313" key="3">
    <source>
        <dbReference type="EMBL" id="RDY31187.1"/>
    </source>
</evidence>
<feature type="domain" description="PpiC" evidence="2">
    <location>
        <begin position="203"/>
        <end position="295"/>
    </location>
</feature>
<gene>
    <name evidence="3" type="ORF">CG710_010915</name>
</gene>
<dbReference type="OrthoDB" id="1766385at2"/>
<sequence length="396" mass="42987">MPMKGDIMKRNIGRRLVGAAAGVLACATMITGCAGSVDLNKAVAVVNQEEIPFGVAKFYAKMQQATYETYYGAMFGDNMWDQQISDGVTFEDSTLESILEELKEIYIVDQYADEYNVALTEEEKTNIDTTAKAFVEDNNAEALEEMGANEEILKEYLTKYTLKSKIENEIKAGADTEVSDEDAAQKTFSYVLVSTSGTTDESGNTVELTEEEIAAKKAEAQAIVDASLTSGDFDTAVTDAGKTASTASYGKDDDAGMDAAVITAADALSEGETSQVIETDSGYYVIHLTSAYDEEQTQSRREEIISERQDTLYSDTYTQWKDASEITVNNKIWKKINFDEKITVTSNVSTDDVTVGESTTDAAVSDDASTSDEEQDNTTADDTTTGDATQETAPEN</sequence>
<dbReference type="InterPro" id="IPR027304">
    <property type="entry name" value="Trigger_fact/SurA_dom_sf"/>
</dbReference>
<dbReference type="InterPro" id="IPR000297">
    <property type="entry name" value="PPIase_PpiC"/>
</dbReference>
<dbReference type="Proteomes" id="UP000216411">
    <property type="component" value="Unassembled WGS sequence"/>
</dbReference>
<feature type="region of interest" description="Disordered" evidence="1">
    <location>
        <begin position="351"/>
        <end position="396"/>
    </location>
</feature>
<reference evidence="3 4" key="1">
    <citation type="journal article" date="2017" name="Genome Announc.">
        <title>Draft Genome Sequence of a Sporulating and Motile Strain of Lachnotalea glycerini Isolated from Water in Quebec City, Canada.</title>
        <authorList>
            <person name="Maheux A.F."/>
            <person name="Boudreau D.K."/>
            <person name="Berube E."/>
            <person name="Boissinot M."/>
            <person name="Raymond F."/>
            <person name="Brodeur S."/>
            <person name="Corbeil J."/>
            <person name="Isabel S."/>
            <person name="Omar R.F."/>
            <person name="Bergeron M.G."/>
        </authorList>
    </citation>
    <scope>NUCLEOTIDE SEQUENCE [LARGE SCALE GENOMIC DNA]</scope>
    <source>
        <strain evidence="3 4">CCRI-19302</strain>
    </source>
</reference>
<dbReference type="Pfam" id="PF13145">
    <property type="entry name" value="Rotamase_2"/>
    <property type="match status" value="1"/>
</dbReference>
<evidence type="ECO:0000259" key="2">
    <source>
        <dbReference type="Pfam" id="PF13145"/>
    </source>
</evidence>
<dbReference type="Gene3D" id="3.10.50.40">
    <property type="match status" value="1"/>
</dbReference>
<proteinExistence type="predicted"/>
<keyword evidence="4" id="KW-1185">Reference proteome</keyword>
<dbReference type="AlphaFoldDB" id="A0A371JET8"/>
<dbReference type="SUPFAM" id="SSF109998">
    <property type="entry name" value="Triger factor/SurA peptide-binding domain-like"/>
    <property type="match status" value="1"/>
</dbReference>
<comment type="caution">
    <text evidence="3">The sequence shown here is derived from an EMBL/GenBank/DDBJ whole genome shotgun (WGS) entry which is preliminary data.</text>
</comment>
<name>A0A371JET8_9FIRM</name>
<keyword evidence="3" id="KW-0413">Isomerase</keyword>
<evidence type="ECO:0000256" key="1">
    <source>
        <dbReference type="SAM" id="MobiDB-lite"/>
    </source>
</evidence>
<dbReference type="EMBL" id="NOKA02000020">
    <property type="protein sequence ID" value="RDY31187.1"/>
    <property type="molecule type" value="Genomic_DNA"/>
</dbReference>
<feature type="compositionally biased region" description="Low complexity" evidence="1">
    <location>
        <begin position="377"/>
        <end position="396"/>
    </location>
</feature>
<evidence type="ECO:0000313" key="4">
    <source>
        <dbReference type="Proteomes" id="UP000216411"/>
    </source>
</evidence>
<accession>A0A371JET8</accession>
<dbReference type="GO" id="GO:0003755">
    <property type="term" value="F:peptidyl-prolyl cis-trans isomerase activity"/>
    <property type="evidence" value="ECO:0007669"/>
    <property type="project" value="InterPro"/>
</dbReference>